<dbReference type="Proteomes" id="UP000658733">
    <property type="component" value="Unassembled WGS sequence"/>
</dbReference>
<protein>
    <submittedName>
        <fullName evidence="1">Uncharacterized protein</fullName>
    </submittedName>
</protein>
<name>A0A843ADA5_METAZ</name>
<evidence type="ECO:0000313" key="1">
    <source>
        <dbReference type="EMBL" id="MBF4467943.1"/>
    </source>
</evidence>
<dbReference type="AlphaFoldDB" id="A0A843ADA5"/>
<evidence type="ECO:0000313" key="2">
    <source>
        <dbReference type="Proteomes" id="UP000658733"/>
    </source>
</evidence>
<gene>
    <name evidence="1" type="ORF">ISP01_00920</name>
</gene>
<sequence length="59" mass="7237">MKFTETDTKLIQLIKRRNLSFQREKEYNIVFKEIYQLFDKTPTQLIKEARAEQKPFIDN</sequence>
<dbReference type="RefSeq" id="WP_042701839.1">
    <property type="nucleotide sequence ID" value="NZ_JADIIN010000008.1"/>
</dbReference>
<organism evidence="1 2">
    <name type="scientific">Methanobrevibacter arboriphilus</name>
    <dbReference type="NCBI Taxonomy" id="39441"/>
    <lineage>
        <taxon>Archaea</taxon>
        <taxon>Methanobacteriati</taxon>
        <taxon>Methanobacteriota</taxon>
        <taxon>Methanomada group</taxon>
        <taxon>Methanobacteria</taxon>
        <taxon>Methanobacteriales</taxon>
        <taxon>Methanobacteriaceae</taxon>
        <taxon>Methanobrevibacter</taxon>
    </lineage>
</organism>
<proteinExistence type="predicted"/>
<reference evidence="1" key="1">
    <citation type="submission" date="2020-10" db="EMBL/GenBank/DDBJ databases">
        <title>Dehalococcoides mccartyi of a TCE/Cr reducing biochatode.</title>
        <authorList>
            <person name="Matturro B."/>
        </authorList>
    </citation>
    <scope>NUCLEOTIDE SEQUENCE</scope>
    <source>
        <strain evidence="1">Bin4</strain>
    </source>
</reference>
<accession>A0A843ADA5</accession>
<comment type="caution">
    <text evidence="1">The sequence shown here is derived from an EMBL/GenBank/DDBJ whole genome shotgun (WGS) entry which is preliminary data.</text>
</comment>
<dbReference type="EMBL" id="JADIIN010000008">
    <property type="protein sequence ID" value="MBF4467943.1"/>
    <property type="molecule type" value="Genomic_DNA"/>
</dbReference>